<evidence type="ECO:0000313" key="1">
    <source>
        <dbReference type="EMBL" id="MEO3713992.1"/>
    </source>
</evidence>
<name>A0ABV0GG08_9BURK</name>
<dbReference type="RefSeq" id="WP_347610889.1">
    <property type="nucleotide sequence ID" value="NZ_JBDPZC010000006.1"/>
</dbReference>
<gene>
    <name evidence="1" type="ORF">ABDJ40_14600</name>
</gene>
<accession>A0ABV0GG08</accession>
<protein>
    <submittedName>
        <fullName evidence="1">HEXXH motif-containing putative peptide modification protein</fullName>
    </submittedName>
</protein>
<organism evidence="1 2">
    <name type="scientific">Roseateles flavus</name>
    <dbReference type="NCBI Taxonomy" id="3149041"/>
    <lineage>
        <taxon>Bacteria</taxon>
        <taxon>Pseudomonadati</taxon>
        <taxon>Pseudomonadota</taxon>
        <taxon>Betaproteobacteria</taxon>
        <taxon>Burkholderiales</taxon>
        <taxon>Sphaerotilaceae</taxon>
        <taxon>Roseateles</taxon>
    </lineage>
</organism>
<dbReference type="EMBL" id="JBDPZC010000006">
    <property type="protein sequence ID" value="MEO3713992.1"/>
    <property type="molecule type" value="Genomic_DNA"/>
</dbReference>
<dbReference type="Proteomes" id="UP001462640">
    <property type="component" value="Unassembled WGS sequence"/>
</dbReference>
<reference evidence="1 2" key="1">
    <citation type="submission" date="2024-05" db="EMBL/GenBank/DDBJ databases">
        <title>Roseateles sp. 2.12 16S ribosomal RNA gene Genome sequencing and assembly.</title>
        <authorList>
            <person name="Woo H."/>
        </authorList>
    </citation>
    <scope>NUCLEOTIDE SEQUENCE [LARGE SCALE GENOMIC DNA]</scope>
    <source>
        <strain evidence="1 2">2.12</strain>
    </source>
</reference>
<dbReference type="InterPro" id="IPR026337">
    <property type="entry name" value="AKG_HExxH"/>
</dbReference>
<evidence type="ECO:0000313" key="2">
    <source>
        <dbReference type="Proteomes" id="UP001462640"/>
    </source>
</evidence>
<keyword evidence="2" id="KW-1185">Reference proteome</keyword>
<comment type="caution">
    <text evidence="1">The sequence shown here is derived from an EMBL/GenBank/DDBJ whole genome shotgun (WGS) entry which is preliminary data.</text>
</comment>
<proteinExistence type="predicted"/>
<dbReference type="NCBIfam" id="TIGR04267">
    <property type="entry name" value="mod_HExxH"/>
    <property type="match status" value="1"/>
</dbReference>
<sequence>MPCILVGPSVSDHVFTLSQQLKASAVKQFQAMGSPASVYVPWIAAGTDIKFSFPESLFAPHPSVARGRLINDASYLQPAHTYVQTRLEHMQYHEGLMPGARDDWLPAALVNPAAIHAVDAGVDVLLGSDPSLARLYTELVEFVLPLGDKHRGYSNANMRGILFRGIPDNWNAYDVAIDLAHELGHHTLFVWQSVDPILASSPSAPVLSSVRKVERPAIQSFHGAVALAFMLFTTQTWTKNAISQEAARRHGSFYIGGTLESALSEALDTLRAQCEFTAIGKKMVDEMQALLQ</sequence>